<evidence type="ECO:0000259" key="6">
    <source>
        <dbReference type="PROSITE" id="PS50055"/>
    </source>
</evidence>
<feature type="compositionally biased region" description="Low complexity" evidence="5">
    <location>
        <begin position="1116"/>
        <end position="1129"/>
    </location>
</feature>
<name>A0A6J0BX82_NEOLC</name>
<dbReference type="InterPro" id="IPR004328">
    <property type="entry name" value="BRO1_dom"/>
</dbReference>
<dbReference type="SMART" id="SM01041">
    <property type="entry name" value="BRO1"/>
    <property type="match status" value="1"/>
</dbReference>
<dbReference type="SMART" id="SM00194">
    <property type="entry name" value="PTPc"/>
    <property type="match status" value="1"/>
</dbReference>
<feature type="region of interest" description="Disordered" evidence="5">
    <location>
        <begin position="1452"/>
        <end position="1489"/>
    </location>
</feature>
<dbReference type="GO" id="GO:0045022">
    <property type="term" value="P:early endosome to late endosome transport"/>
    <property type="evidence" value="ECO:0007669"/>
    <property type="project" value="TreeGrafter"/>
</dbReference>
<evidence type="ECO:0000256" key="2">
    <source>
        <dbReference type="ARBA" id="ARBA00004496"/>
    </source>
</evidence>
<gene>
    <name evidence="9" type="primary">LOC107224126</name>
</gene>
<dbReference type="Gene3D" id="1.25.40.280">
    <property type="entry name" value="alix/aip1 like domains"/>
    <property type="match status" value="1"/>
</dbReference>
<comment type="subcellular location">
    <subcellularLocation>
        <location evidence="2">Cytoplasm</location>
    </subcellularLocation>
    <subcellularLocation>
        <location evidence="1">Endosome</location>
    </subcellularLocation>
</comment>
<dbReference type="Pfam" id="PF13949">
    <property type="entry name" value="ALIX_LYPXL_bnd"/>
    <property type="match status" value="1"/>
</dbReference>
<dbReference type="KEGG" id="nlo:107224126"/>
<dbReference type="FunCoup" id="A0A6J0BX82">
    <property type="interactions" value="1012"/>
</dbReference>
<accession>A0A6J0BX82</accession>
<keyword evidence="4" id="KW-0967">Endosome</keyword>
<feature type="region of interest" description="Disordered" evidence="5">
    <location>
        <begin position="874"/>
        <end position="897"/>
    </location>
</feature>
<dbReference type="InterPro" id="IPR025304">
    <property type="entry name" value="ALIX_V_dom"/>
</dbReference>
<dbReference type="Gene3D" id="1.20.140.50">
    <property type="entry name" value="alix/aip1 like domains"/>
    <property type="match status" value="1"/>
</dbReference>
<feature type="region of interest" description="Disordered" evidence="5">
    <location>
        <begin position="792"/>
        <end position="833"/>
    </location>
</feature>
<dbReference type="Proteomes" id="UP000829291">
    <property type="component" value="Chromosome 5"/>
</dbReference>
<dbReference type="Gene3D" id="1.20.120.560">
    <property type="entry name" value="alix/aip1 in complex with the ypdl late domain"/>
    <property type="match status" value="1"/>
</dbReference>
<dbReference type="GeneID" id="107224126"/>
<dbReference type="PROSITE" id="PS50055">
    <property type="entry name" value="TYR_PHOSPHATASE_PTP"/>
    <property type="match status" value="1"/>
</dbReference>
<dbReference type="Pfam" id="PF00102">
    <property type="entry name" value="Y_phosphatase"/>
    <property type="match status" value="1"/>
</dbReference>
<feature type="compositionally biased region" description="Low complexity" evidence="5">
    <location>
        <begin position="1875"/>
        <end position="1886"/>
    </location>
</feature>
<dbReference type="GO" id="GO:0032456">
    <property type="term" value="P:endocytic recycling"/>
    <property type="evidence" value="ECO:0007669"/>
    <property type="project" value="TreeGrafter"/>
</dbReference>
<reference evidence="9" key="1">
    <citation type="submission" date="2025-08" db="UniProtKB">
        <authorList>
            <consortium name="RefSeq"/>
        </authorList>
    </citation>
    <scope>IDENTIFICATION</scope>
    <source>
        <tissue evidence="9">Thorax and Abdomen</tissue>
    </source>
</reference>
<feature type="region of interest" description="Disordered" evidence="5">
    <location>
        <begin position="1081"/>
        <end position="1170"/>
    </location>
</feature>
<dbReference type="InterPro" id="IPR029021">
    <property type="entry name" value="Prot-tyrosine_phosphatase-like"/>
</dbReference>
<evidence type="ECO:0000313" key="8">
    <source>
        <dbReference type="Proteomes" id="UP000829291"/>
    </source>
</evidence>
<feature type="compositionally biased region" description="Low complexity" evidence="5">
    <location>
        <begin position="1036"/>
        <end position="1050"/>
    </location>
</feature>
<feature type="compositionally biased region" description="Low complexity" evidence="5">
    <location>
        <begin position="1082"/>
        <end position="1097"/>
    </location>
</feature>
<feature type="compositionally biased region" description="Basic and acidic residues" evidence="5">
    <location>
        <begin position="1888"/>
        <end position="1898"/>
    </location>
</feature>
<feature type="compositionally biased region" description="Polar residues" evidence="5">
    <location>
        <begin position="949"/>
        <end position="962"/>
    </location>
</feature>
<feature type="compositionally biased region" description="Basic and acidic residues" evidence="5">
    <location>
        <begin position="1469"/>
        <end position="1489"/>
    </location>
</feature>
<dbReference type="OrthoDB" id="10266451at2759"/>
<keyword evidence="3" id="KW-0963">Cytoplasm</keyword>
<feature type="region of interest" description="Disordered" evidence="5">
    <location>
        <begin position="1346"/>
        <end position="1397"/>
    </location>
</feature>
<dbReference type="GO" id="GO:0004725">
    <property type="term" value="F:protein tyrosine phosphatase activity"/>
    <property type="evidence" value="ECO:0007669"/>
    <property type="project" value="InterPro"/>
</dbReference>
<dbReference type="PANTHER" id="PTHR23030">
    <property type="entry name" value="PCD6 INTERACTING PROTEIN-RELATED"/>
    <property type="match status" value="1"/>
</dbReference>
<dbReference type="Pfam" id="PF03097">
    <property type="entry name" value="BRO1"/>
    <property type="match status" value="1"/>
</dbReference>
<dbReference type="InParanoid" id="A0A6J0BX82"/>
<feature type="compositionally biased region" description="Polar residues" evidence="5">
    <location>
        <begin position="1382"/>
        <end position="1397"/>
    </location>
</feature>
<keyword evidence="8" id="KW-1185">Reference proteome</keyword>
<evidence type="ECO:0000313" key="9">
    <source>
        <dbReference type="RefSeq" id="XP_015519546.2"/>
    </source>
</evidence>
<dbReference type="GO" id="GO:0043328">
    <property type="term" value="P:protein transport to vacuole involved in ubiquitin-dependent protein catabolic process via the multivesicular body sorting pathway"/>
    <property type="evidence" value="ECO:0007669"/>
    <property type="project" value="TreeGrafter"/>
</dbReference>
<feature type="region of interest" description="Disordered" evidence="5">
    <location>
        <begin position="1036"/>
        <end position="1065"/>
    </location>
</feature>
<dbReference type="RefSeq" id="XP_015519546.2">
    <property type="nucleotide sequence ID" value="XM_015664060.2"/>
</dbReference>
<organism evidence="9">
    <name type="scientific">Neodiprion lecontei</name>
    <name type="common">Redheaded pine sawfly</name>
    <dbReference type="NCBI Taxonomy" id="441921"/>
    <lineage>
        <taxon>Eukaryota</taxon>
        <taxon>Metazoa</taxon>
        <taxon>Ecdysozoa</taxon>
        <taxon>Arthropoda</taxon>
        <taxon>Hexapoda</taxon>
        <taxon>Insecta</taxon>
        <taxon>Pterygota</taxon>
        <taxon>Neoptera</taxon>
        <taxon>Endopterygota</taxon>
        <taxon>Hymenoptera</taxon>
        <taxon>Tenthredinoidea</taxon>
        <taxon>Diprionidae</taxon>
        <taxon>Diprioninae</taxon>
        <taxon>Neodiprion</taxon>
    </lineage>
</organism>
<feature type="domain" description="BRO1" evidence="7">
    <location>
        <begin position="8"/>
        <end position="412"/>
    </location>
</feature>
<feature type="compositionally biased region" description="Polar residues" evidence="5">
    <location>
        <begin position="1346"/>
        <end position="1373"/>
    </location>
</feature>
<evidence type="ECO:0000256" key="3">
    <source>
        <dbReference type="ARBA" id="ARBA00022490"/>
    </source>
</evidence>
<sequence>MEAVPRLPMISFELKVSPEPSSFGPKLKQYIRDFYNEDPESYNNEIHQLESLRATAVRPPIDVTGCNLLKKYYCQVHFLQSRFPMGHDGAAAVTFTWKDTYANMVYSLANIRFEIISILYNVGAVHTQLGAQTERTTAEGMKMACAHFQCAAWAFDHLKNTYPQPLGVDLAPDLMTFMHQLCLGQAQECILEKSMLDNRKATIVAKVATQIVDYYNLALNTLEQGGNDDGSVADTVGSKIYKSWKRYVRFKKLYYLAVSQLYQGQSAEEQQKMGERVAFYNAALTTLNEARVLYTSTKGGGIMTTNEDKEAVEDALTFTNDVIEGKRKAAKNENEFIYHEEVPERDALPSIKGASLVRGIPFSVSDSEVSGPDIFARLVPMKVHEASSLYSEEKAKVLRLVGAKIEERDQQLVTYLASLRLENLSLWDPDNKDSNTLALPEELAERCAALNAKPTAIQDLVDAMGKLADTYHDVEAMLKDIDELLTHEKTRETEYQVVLGKRPPSIVATDLTREANKYQEAHAKASESNQALHRAMTLHVNNLRILAQPLTDLMAHVPSPKTRSSGNEAVKKESDSIARELKRILGKVDEMRRQRSELHTQLRDSIAQDDLTRLLVTASTEPGSLDRLFEEQISKHNRLIGLIEQNLAAQDNILTALTDVYARSADSRKAVEEVLKRRDAMVNSLISSYDAYEDLLAKSSKGLEFYRKLETNVSKLLQRVKSTCKVQEEEREQILARNSKTSTKVVEFAASEEPAPTSGGLKLKDYLASRQKGTIPTAAAVAAPTYQNPYYGPQHAIQSGSPQPLPAVRPAPVGQEGSDATSAGVSDSADPTRGYQYPMAYTDYYTTQRGSSDLAHGYGHYTEYAVGGLNSSLPKSGTTNTSSTYRQANGATDTTEVTSFNGQYSNYEQSRYPQNDQNQYPSAAMQQLHYNPAAYTCYPGYSYSEQGYLPQNSVTPPQSGQPAHSIAENTDAAKGNPPGTLTLGDNHQNMVQAGLPLREDQQNPNQVSKTQPQLSQSQQIAGQLLQYETQNTQLQHSLQQMSQQNLQVPQTPAAQIPPHSHQSYATNQQVTSQYQAVMPGLQQPVSQSQSQPISSQSHNLPPLSHESAQSSIGIPTQYSQSQYSSSTYTNPYPPGVHQNQQGYSNSTSSQHQQIQSQLQSHHGQSGAQVQRSNIVQGQNTHVTQSYSNSQPSYEGYQNAYGATGYQTQTTQNSTISQSYVADSYSNHSEMIQSHAKSYSTAQSCYPQNYPYSSLQGSQFPGQMQYQGYSQRYENTYNAPLQTDSYKGHPGYTYDAMTGGYQYSSGYQNSQIAQPEVSSIVETSSGSILQQNQASSNYAPQDANTQYTIASNNNGTNHTPSSQYNQQSYQTPNYDQAYYTPPYSHQGQETSRSETTNQNGRTQTYMQATNNATNTTTSPSVEEKTMEIHSDKPKSNIDLLADLEFSINHAPLVPEVNPVSKPDGKSNSTDGEKVLKPLPKASDEVPTKPELEIETKSEEKMENLQIVWDTWYNDVQPKKDPLGDPQALQKFAYDVEKYEKFMDSLLTKTLSGATTLDIKWKEVRDFQEREEQKQSTLIALAHTAENRSLGSVPYDSSRVQLDVKDFYINASHVKDITPCIPVAFIIAQAPTADTVMNFWTMIWEQECEVVACLASNLQLNNEIYWPMAKGEDLIVGNFILSLESSIDHTTYVQRIISLKDTEKKTSRIVVHMQFTMWPVNGYPSSPGPLLTFSNDTLSEQALRRSRRPIVVHCVDGGTLSGLFLLAVASVCNVRAGRGLVDAGLVFSTLVRFRKSLVDQDSLLFAYRTILYHAQDTLMKRGILSSSRSTFECFDGNKSRKGRSKIQQRHPSDDFLHNLAAGMLRTSQDFVTGGSKGSLSDSLSSTTSIETREKSEEVKPVDPLSQLDPMWSIRK</sequence>
<proteinExistence type="predicted"/>
<feature type="region of interest" description="Disordered" evidence="5">
    <location>
        <begin position="1870"/>
        <end position="1913"/>
    </location>
</feature>
<evidence type="ECO:0000259" key="7">
    <source>
        <dbReference type="PROSITE" id="PS51180"/>
    </source>
</evidence>
<dbReference type="SUPFAM" id="SSF52799">
    <property type="entry name" value="(Phosphotyrosine protein) phosphatases II"/>
    <property type="match status" value="1"/>
</dbReference>
<dbReference type="InterPro" id="IPR000242">
    <property type="entry name" value="PTP_cat"/>
</dbReference>
<dbReference type="PANTHER" id="PTHR23030:SF30">
    <property type="entry name" value="TYROSINE-PROTEIN PHOSPHATASE NON-RECEPTOR TYPE 23"/>
    <property type="match status" value="1"/>
</dbReference>
<dbReference type="PRINTS" id="PR00700">
    <property type="entry name" value="PRTYPHPHTASE"/>
</dbReference>
<evidence type="ECO:0000256" key="1">
    <source>
        <dbReference type="ARBA" id="ARBA00004177"/>
    </source>
</evidence>
<protein>
    <submittedName>
        <fullName evidence="9">Tyrosine-protein phosphatase non-receptor type 23 isoform X1</fullName>
    </submittedName>
</protein>
<dbReference type="Gene3D" id="3.90.190.10">
    <property type="entry name" value="Protein tyrosine phosphatase superfamily"/>
    <property type="match status" value="1"/>
</dbReference>
<dbReference type="PROSITE" id="PS51180">
    <property type="entry name" value="BRO1"/>
    <property type="match status" value="1"/>
</dbReference>
<feature type="domain" description="Tyrosine-protein phosphatase" evidence="6">
    <location>
        <begin position="1555"/>
        <end position="1811"/>
    </location>
</feature>
<feature type="region of interest" description="Disordered" evidence="5">
    <location>
        <begin position="949"/>
        <end position="986"/>
    </location>
</feature>
<evidence type="ECO:0000256" key="5">
    <source>
        <dbReference type="SAM" id="MobiDB-lite"/>
    </source>
</evidence>
<evidence type="ECO:0000256" key="4">
    <source>
        <dbReference type="ARBA" id="ARBA00022753"/>
    </source>
</evidence>
<dbReference type="InterPro" id="IPR038499">
    <property type="entry name" value="BRO1_sf"/>
</dbReference>
<feature type="compositionally biased region" description="Low complexity" evidence="5">
    <location>
        <begin position="1144"/>
        <end position="1165"/>
    </location>
</feature>
<dbReference type="GO" id="GO:0005768">
    <property type="term" value="C:endosome"/>
    <property type="evidence" value="ECO:0007669"/>
    <property type="project" value="UniProtKB-SubCell"/>
</dbReference>
<dbReference type="CDD" id="cd09234">
    <property type="entry name" value="V_HD-PTP_like"/>
    <property type="match status" value="1"/>
</dbReference>
<dbReference type="SMART" id="SM00404">
    <property type="entry name" value="PTPc_motif"/>
    <property type="match status" value="1"/>
</dbReference>
<dbReference type="InterPro" id="IPR003595">
    <property type="entry name" value="Tyr_Pase_cat"/>
</dbReference>